<gene>
    <name evidence="9" type="ORF">WMO63_03290</name>
</gene>
<feature type="transmembrane region" description="Helical" evidence="8">
    <location>
        <begin position="61"/>
        <end position="78"/>
    </location>
</feature>
<dbReference type="Proteomes" id="UP001465426">
    <property type="component" value="Unassembled WGS sequence"/>
</dbReference>
<reference evidence="9 10" key="1">
    <citation type="submission" date="2024-03" db="EMBL/GenBank/DDBJ databases">
        <title>Human intestinal bacterial collection.</title>
        <authorList>
            <person name="Pauvert C."/>
            <person name="Hitch T.C.A."/>
            <person name="Clavel T."/>
        </authorList>
    </citation>
    <scope>NUCLEOTIDE SEQUENCE [LARGE SCALE GENOMIC DNA]</scope>
    <source>
        <strain evidence="9 10">CLA-SR-H024</strain>
    </source>
</reference>
<protein>
    <submittedName>
        <fullName evidence="9">GerAB/ArcD/ProY family transporter</fullName>
    </submittedName>
</protein>
<accession>A0ABV1EWB7</accession>
<evidence type="ECO:0000256" key="6">
    <source>
        <dbReference type="ARBA" id="ARBA00022989"/>
    </source>
</evidence>
<comment type="similarity">
    <text evidence="2">Belongs to the amino acid-polyamine-organocation (APC) superfamily. Spore germination protein (SGP) (TC 2.A.3.9) family.</text>
</comment>
<dbReference type="EMBL" id="JBBMFN010000003">
    <property type="protein sequence ID" value="MEQ2464693.1"/>
    <property type="molecule type" value="Genomic_DNA"/>
</dbReference>
<evidence type="ECO:0000256" key="5">
    <source>
        <dbReference type="ARBA" id="ARBA00022692"/>
    </source>
</evidence>
<keyword evidence="4" id="KW-0309">Germination</keyword>
<evidence type="ECO:0000256" key="2">
    <source>
        <dbReference type="ARBA" id="ARBA00007998"/>
    </source>
</evidence>
<keyword evidence="10" id="KW-1185">Reference proteome</keyword>
<proteinExistence type="inferred from homology"/>
<feature type="transmembrane region" description="Helical" evidence="8">
    <location>
        <begin position="187"/>
        <end position="208"/>
    </location>
</feature>
<evidence type="ECO:0000256" key="8">
    <source>
        <dbReference type="SAM" id="Phobius"/>
    </source>
</evidence>
<comment type="caution">
    <text evidence="9">The sequence shown here is derived from an EMBL/GenBank/DDBJ whole genome shotgun (WGS) entry which is preliminary data.</text>
</comment>
<evidence type="ECO:0000256" key="7">
    <source>
        <dbReference type="ARBA" id="ARBA00023136"/>
    </source>
</evidence>
<evidence type="ECO:0000256" key="1">
    <source>
        <dbReference type="ARBA" id="ARBA00004141"/>
    </source>
</evidence>
<feature type="transmembrane region" description="Helical" evidence="8">
    <location>
        <begin position="220"/>
        <end position="240"/>
    </location>
</feature>
<sequence>MNISGIYFFYLATRVIRDFGELVTTFILPITPVEICNFSLIVILTYIIYLGMEVLGRVTEVFTPYAILFLIIMTFLLIGDGDIKLERITPILATGITPVLDTIFPYELIRPYGQLFTLTFLFSNLPQQKYVRHTLIYSVISSGFWLTIGTLIITTSLGTSIAIRSNFPLVSASRLINIGDFLQRLDAFAVFIIALGVIIKICIFSFAGLKGLEYIFKIPYRVLVVPTMCILSLYSTFISFELSDHITESVTVVPYFLSLPLFFLLPSLFMLLAIIKLNFKSQ</sequence>
<feature type="transmembrane region" description="Helical" evidence="8">
    <location>
        <begin position="135"/>
        <end position="163"/>
    </location>
</feature>
<dbReference type="InterPro" id="IPR004761">
    <property type="entry name" value="Spore_GerAB"/>
</dbReference>
<keyword evidence="6 8" id="KW-1133">Transmembrane helix</keyword>
<comment type="subcellular location">
    <subcellularLocation>
        <location evidence="1">Membrane</location>
        <topology evidence="1">Multi-pass membrane protein</topology>
    </subcellularLocation>
</comment>
<evidence type="ECO:0000256" key="3">
    <source>
        <dbReference type="ARBA" id="ARBA00022448"/>
    </source>
</evidence>
<dbReference type="PANTHER" id="PTHR34975:SF2">
    <property type="entry name" value="SPORE GERMINATION PROTEIN A2"/>
    <property type="match status" value="1"/>
</dbReference>
<evidence type="ECO:0000313" key="10">
    <source>
        <dbReference type="Proteomes" id="UP001465426"/>
    </source>
</evidence>
<feature type="transmembrane region" description="Helical" evidence="8">
    <location>
        <begin position="252"/>
        <end position="275"/>
    </location>
</feature>
<dbReference type="Pfam" id="PF03845">
    <property type="entry name" value="Spore_permease"/>
    <property type="match status" value="1"/>
</dbReference>
<keyword evidence="7 8" id="KW-0472">Membrane</keyword>
<organism evidence="9 10">
    <name type="scientific">Niallia hominis</name>
    <dbReference type="NCBI Taxonomy" id="3133173"/>
    <lineage>
        <taxon>Bacteria</taxon>
        <taxon>Bacillati</taxon>
        <taxon>Bacillota</taxon>
        <taxon>Bacilli</taxon>
        <taxon>Bacillales</taxon>
        <taxon>Bacillaceae</taxon>
        <taxon>Niallia</taxon>
    </lineage>
</organism>
<dbReference type="PANTHER" id="PTHR34975">
    <property type="entry name" value="SPORE GERMINATION PROTEIN A2"/>
    <property type="match status" value="1"/>
</dbReference>
<evidence type="ECO:0000256" key="4">
    <source>
        <dbReference type="ARBA" id="ARBA00022544"/>
    </source>
</evidence>
<name>A0ABV1EWB7_9BACI</name>
<evidence type="ECO:0000313" key="9">
    <source>
        <dbReference type="EMBL" id="MEQ2464693.1"/>
    </source>
</evidence>
<keyword evidence="5 8" id="KW-0812">Transmembrane</keyword>
<keyword evidence="3" id="KW-0813">Transport</keyword>
<dbReference type="RefSeq" id="WP_031536847.1">
    <property type="nucleotide sequence ID" value="NZ_JBBMFN010000003.1"/>
</dbReference>
<feature type="transmembrane region" description="Helical" evidence="8">
    <location>
        <begin position="26"/>
        <end position="49"/>
    </location>
</feature>